<name>A0A803PTS7_CANSA</name>
<sequence>MDPRTKLDDTQGTPLDDPFAYRQLVGRLLYLTLTRPDITFAVNILSQFISSPRTPHMQAIHHLLRYLKGCSGQGLLYSSTSPLCLRRFSDSDWASCPTTRRSTSGFCIFIGDYLISWKTKKQTTISRSSAEAEYRALAAASSEITCIQYLLNDLLIPQTVPAFIYCDNQSAIHIANNPTFYERTKHIKLDCHFIREKIKASAIRLIPVNTTLQLANTFTKPLPSTILSSHIRKMFVYDIYITS</sequence>
<evidence type="ECO:0000313" key="2">
    <source>
        <dbReference type="Proteomes" id="UP000596661"/>
    </source>
</evidence>
<dbReference type="EMBL" id="UZAU01000598">
    <property type="status" value="NOT_ANNOTATED_CDS"/>
    <property type="molecule type" value="Genomic_DNA"/>
</dbReference>
<reference evidence="1" key="2">
    <citation type="submission" date="2021-03" db="UniProtKB">
        <authorList>
            <consortium name="EnsemblPlants"/>
        </authorList>
    </citation>
    <scope>IDENTIFICATION</scope>
</reference>
<dbReference type="PANTHER" id="PTHR11439">
    <property type="entry name" value="GAG-POL-RELATED RETROTRANSPOSON"/>
    <property type="match status" value="1"/>
</dbReference>
<dbReference type="SUPFAM" id="SSF56672">
    <property type="entry name" value="DNA/RNA polymerases"/>
    <property type="match status" value="1"/>
</dbReference>
<dbReference type="EnsemblPlants" id="evm.model.06.1276">
    <property type="protein sequence ID" value="cds.evm.model.06.1276"/>
    <property type="gene ID" value="evm.TU.06.1276"/>
</dbReference>
<dbReference type="OMA" id="TINTPAM"/>
<protein>
    <submittedName>
        <fullName evidence="1">Uncharacterized protein</fullName>
    </submittedName>
</protein>
<evidence type="ECO:0000313" key="1">
    <source>
        <dbReference type="EnsemblPlants" id="cds.evm.model.06.1276"/>
    </source>
</evidence>
<dbReference type="AlphaFoldDB" id="A0A803PTS7"/>
<proteinExistence type="predicted"/>
<dbReference type="InterPro" id="IPR043502">
    <property type="entry name" value="DNA/RNA_pol_sf"/>
</dbReference>
<keyword evidence="2" id="KW-1185">Reference proteome</keyword>
<dbReference type="Gramene" id="evm.model.06.1276">
    <property type="protein sequence ID" value="cds.evm.model.06.1276"/>
    <property type="gene ID" value="evm.TU.06.1276"/>
</dbReference>
<dbReference type="CDD" id="cd09272">
    <property type="entry name" value="RNase_HI_RT_Ty1"/>
    <property type="match status" value="1"/>
</dbReference>
<organism evidence="1 2">
    <name type="scientific">Cannabis sativa</name>
    <name type="common">Hemp</name>
    <name type="synonym">Marijuana</name>
    <dbReference type="NCBI Taxonomy" id="3483"/>
    <lineage>
        <taxon>Eukaryota</taxon>
        <taxon>Viridiplantae</taxon>
        <taxon>Streptophyta</taxon>
        <taxon>Embryophyta</taxon>
        <taxon>Tracheophyta</taxon>
        <taxon>Spermatophyta</taxon>
        <taxon>Magnoliopsida</taxon>
        <taxon>eudicotyledons</taxon>
        <taxon>Gunneridae</taxon>
        <taxon>Pentapetalae</taxon>
        <taxon>rosids</taxon>
        <taxon>fabids</taxon>
        <taxon>Rosales</taxon>
        <taxon>Cannabaceae</taxon>
        <taxon>Cannabis</taxon>
    </lineage>
</organism>
<accession>A0A803PTS7</accession>
<dbReference type="Proteomes" id="UP000596661">
    <property type="component" value="Chromosome 6"/>
</dbReference>
<reference evidence="1" key="1">
    <citation type="submission" date="2018-11" db="EMBL/GenBank/DDBJ databases">
        <authorList>
            <person name="Grassa J C."/>
        </authorList>
    </citation>
    <scope>NUCLEOTIDE SEQUENCE [LARGE SCALE GENOMIC DNA]</scope>
</reference>
<dbReference type="PANTHER" id="PTHR11439:SF498">
    <property type="entry name" value="DNAK FAMILY PROTEIN"/>
    <property type="match status" value="1"/>
</dbReference>